<protein>
    <recommendedName>
        <fullName evidence="2">Terminase large subunit gp17-like C-terminal domain-containing protein</fullName>
    </recommendedName>
</protein>
<dbReference type="AlphaFoldDB" id="A0A0F9GIX6"/>
<name>A0A0F9GIX6_9ZZZZ</name>
<organism evidence="1">
    <name type="scientific">marine sediment metagenome</name>
    <dbReference type="NCBI Taxonomy" id="412755"/>
    <lineage>
        <taxon>unclassified sequences</taxon>
        <taxon>metagenomes</taxon>
        <taxon>ecological metagenomes</taxon>
    </lineage>
</organism>
<reference evidence="1" key="1">
    <citation type="journal article" date="2015" name="Nature">
        <title>Complex archaea that bridge the gap between prokaryotes and eukaryotes.</title>
        <authorList>
            <person name="Spang A."/>
            <person name="Saw J.H."/>
            <person name="Jorgensen S.L."/>
            <person name="Zaremba-Niedzwiedzka K."/>
            <person name="Martijn J."/>
            <person name="Lind A.E."/>
            <person name="van Eijk R."/>
            <person name="Schleper C."/>
            <person name="Guy L."/>
            <person name="Ettema T.J."/>
        </authorList>
    </citation>
    <scope>NUCLEOTIDE SEQUENCE</scope>
</reference>
<gene>
    <name evidence="1" type="ORF">LCGC14_2178070</name>
</gene>
<accession>A0A0F9GIX6</accession>
<dbReference type="EMBL" id="LAZR01028267">
    <property type="protein sequence ID" value="KKL63142.1"/>
    <property type="molecule type" value="Genomic_DNA"/>
</dbReference>
<proteinExistence type="predicted"/>
<evidence type="ECO:0000313" key="1">
    <source>
        <dbReference type="EMBL" id="KKL63142.1"/>
    </source>
</evidence>
<comment type="caution">
    <text evidence="1">The sequence shown here is derived from an EMBL/GenBank/DDBJ whole genome shotgun (WGS) entry which is preliminary data.</text>
</comment>
<sequence>MTAVRTPELEEMTALIAEAQRRHLPVPPELEREIYLREMSRRGLNPWETFRDYVEYINPTLFKFEHINTLVDTAEKVVDTNEIDRLIVLLAPRYFKTEVFGRLLCSYHMRKYPGKLVGLSSYSASKAWEVSENAREYFEQSGGILRPSAAAKKFWGPPEGGELWAVGTAEGVIGRGMHLGICDDPVDPEMVRSSVYQRKFQRWWPSKWLQRQEPGAKLILVMQRLGTDDPVDFLFRREIGENTELAPEYWHVLVMDEIKSDEPLGRWRGEQGLPPTCTLIKDNRKRGEILAKSRFNAQEVEKLQRTAGPLECATQRQQRPMRPTGDFWRKNWFTIYDALPAGAYNGGRDWDTAYTKEEANSASAFVRSFRGVGDGDNFPIYIEECGWDWHEFPALVKWMAELGGPHYVEEKASGKSVIQTLGVYNIVA</sequence>
<feature type="non-terminal residue" evidence="1">
    <location>
        <position position="428"/>
    </location>
</feature>
<evidence type="ECO:0008006" key="2">
    <source>
        <dbReference type="Google" id="ProtNLM"/>
    </source>
</evidence>